<reference evidence="2 3" key="1">
    <citation type="journal article" date="2006" name="Proc. Natl. Acad. Sci. U.S.A.">
        <title>Burkholderia xenovorans LB400 harbors a multi-replicon, 9.73-Mbp genome shaped for versatility.</title>
        <authorList>
            <person name="Chain P.S."/>
            <person name="Denef V.J."/>
            <person name="Konstantinidis K.T."/>
            <person name="Vergez L.M."/>
            <person name="Agullo L."/>
            <person name="Reyes V.L."/>
            <person name="Hauser L."/>
            <person name="Cordova M."/>
            <person name="Gomez L."/>
            <person name="Gonzalez M."/>
            <person name="Land M."/>
            <person name="Lao V."/>
            <person name="Larimer F."/>
            <person name="LiPuma J.J."/>
            <person name="Mahenthiralingam E."/>
            <person name="Malfatti S.A."/>
            <person name="Marx C.J."/>
            <person name="Parnell J.J."/>
            <person name="Ramette A."/>
            <person name="Richardson P."/>
            <person name="Seeger M."/>
            <person name="Smith D."/>
            <person name="Spilker T."/>
            <person name="Sul W.J."/>
            <person name="Tsoi T.V."/>
            <person name="Ulrich L.E."/>
            <person name="Zhulin I.B."/>
            <person name="Tiedje J.M."/>
        </authorList>
    </citation>
    <scope>NUCLEOTIDE SEQUENCE [LARGE SCALE GENOMIC DNA]</scope>
    <source>
        <strain evidence="2 3">LB400</strain>
    </source>
</reference>
<dbReference type="PANTHER" id="PTHR11102:SF160">
    <property type="entry name" value="ERAD-ASSOCIATED E3 UBIQUITIN-PROTEIN LIGASE COMPONENT HRD3"/>
    <property type="match status" value="1"/>
</dbReference>
<accession>Q13RI2</accession>
<dbReference type="STRING" id="266265.Bxe_B2686"/>
<evidence type="ECO:0000313" key="3">
    <source>
        <dbReference type="Proteomes" id="UP000001817"/>
    </source>
</evidence>
<dbReference type="PATRIC" id="fig|266265.5.peg.5014"/>
<name>Q13RI2_PARXL</name>
<dbReference type="KEGG" id="bxb:DR64_5020"/>
<evidence type="ECO:0000313" key="2">
    <source>
        <dbReference type="EMBL" id="ABE33307.1"/>
    </source>
</evidence>
<keyword evidence="1" id="KW-0732">Signal</keyword>
<dbReference type="Proteomes" id="UP000001817">
    <property type="component" value="Chromosome 2"/>
</dbReference>
<dbReference type="EMBL" id="CP000271">
    <property type="protein sequence ID" value="ABE33307.1"/>
    <property type="molecule type" value="Genomic_DNA"/>
</dbReference>
<dbReference type="RefSeq" id="WP_011490676.1">
    <property type="nucleotide sequence ID" value="NC_007952.1"/>
</dbReference>
<dbReference type="InterPro" id="IPR006597">
    <property type="entry name" value="Sel1-like"/>
</dbReference>
<feature type="chain" id="PRO_5004182290" description="Sel1 repeat family protein" evidence="1">
    <location>
        <begin position="33"/>
        <end position="961"/>
    </location>
</feature>
<proteinExistence type="predicted"/>
<dbReference type="KEGG" id="bxe:Bxe_B2686"/>
<dbReference type="PANTHER" id="PTHR11102">
    <property type="entry name" value="SEL-1-LIKE PROTEIN"/>
    <property type="match status" value="1"/>
</dbReference>
<evidence type="ECO:0000256" key="1">
    <source>
        <dbReference type="SAM" id="SignalP"/>
    </source>
</evidence>
<dbReference type="SMART" id="SM00671">
    <property type="entry name" value="SEL1"/>
    <property type="match status" value="18"/>
</dbReference>
<sequence>MRVRQKSRNGTRREAGTLLLAALAGLPFMAMASPASPHADTAAVLSGASSHAADPRLALANRTTPCALMLDNRGWSVTPFEKPKDERARCMNEAAQGNLTARALYGQMLTYGYGGERDTATGVAILKSSALDGSLLARRMLGNLYRNGSVVPQDYLAARQWFESAAADGDATSATVLGAMSANGEGQPVDNAAAYRYFVQAAEGGSANGAANAAQFAALGRGVPKDPAVAASWMIRGASGGDAGAQFLLGLALLRGEGVPRDAGNGAGWLREAVRQGNTGAEAALGDVYLSGVGVQRDTRRGFDLMSHAARQGWVYAQRRMGDLYATGTGVARNDVLARSWYRKAAVEGDAAARFALADLYRTGRGGPVDLEAAIGWMRGAADAGLATAQNDLGVMFREGWGTHKDSAEARTWFEKARAQGLGVASFNLAIYALRGEGEPVDFGKAFKLASEGADRGSEEAAVTAAAMAWKGQGTPVDKAQALRWYRFAADHGNVEAARWIGNQYLAGTEVPRDEALGLHYLTLATNAGDPASSVSLGAYLTEHGQSLSGKTGVEWLEAAAKRRVPAAYAALGYTYARGIAGKQDSGVALGWFSQGAQLGDPASQAWLCSAYAYGSPGVQRRPDYAARWCQAASRSGNVLAMSILADARNGIANDTSRVYWQWKVADRGDPKYQSMLGDSYDLGDGVAPDLSAATYWFRRAADQGNASAQSSLAWHLLTGLGGRVDEYEAFAWASKAAPADPEAKRMVGVAYAYGRGVGRDPAAGRVWLEKALAAGDDWAASDLATLYEIGPLAQREPARAMQLHRQGARGGAEQSQIALALHALAAGTETDLGNNERRWLVPADAASNLWHDDSLAPAGELRQRWDGLSCLNEALLGNPLMQYDVGMRFLTGNGVPRDRALGAAWIARARAGFEARGGVPAYTAAIRIVEARLSERMGDDEKQRAREIAANLDATVREWQ</sequence>
<dbReference type="OrthoDB" id="5365194at2"/>
<protein>
    <recommendedName>
        <fullName evidence="4">Sel1 repeat family protein</fullName>
    </recommendedName>
</protein>
<feature type="signal peptide" evidence="1">
    <location>
        <begin position="1"/>
        <end position="32"/>
    </location>
</feature>
<dbReference type="InterPro" id="IPR050767">
    <property type="entry name" value="Sel1_AlgK"/>
</dbReference>
<organism evidence="2 3">
    <name type="scientific">Paraburkholderia xenovorans (strain LB400)</name>
    <dbReference type="NCBI Taxonomy" id="266265"/>
    <lineage>
        <taxon>Bacteria</taxon>
        <taxon>Pseudomonadati</taxon>
        <taxon>Pseudomonadota</taxon>
        <taxon>Betaproteobacteria</taxon>
        <taxon>Burkholderiales</taxon>
        <taxon>Burkholderiaceae</taxon>
        <taxon>Paraburkholderia</taxon>
    </lineage>
</organism>
<dbReference type="InterPro" id="IPR011990">
    <property type="entry name" value="TPR-like_helical_dom_sf"/>
</dbReference>
<dbReference type="AlphaFoldDB" id="Q13RI2"/>
<dbReference type="SUPFAM" id="SSF81901">
    <property type="entry name" value="HCP-like"/>
    <property type="match status" value="4"/>
</dbReference>
<gene>
    <name evidence="2" type="ORF">Bxe_B2686</name>
</gene>
<keyword evidence="3" id="KW-1185">Reference proteome</keyword>
<dbReference type="Pfam" id="PF08238">
    <property type="entry name" value="Sel1"/>
    <property type="match status" value="18"/>
</dbReference>
<dbReference type="Gene3D" id="1.25.40.10">
    <property type="entry name" value="Tetratricopeptide repeat domain"/>
    <property type="match status" value="5"/>
</dbReference>
<dbReference type="eggNOG" id="COG0790">
    <property type="taxonomic scope" value="Bacteria"/>
</dbReference>
<evidence type="ECO:0008006" key="4">
    <source>
        <dbReference type="Google" id="ProtNLM"/>
    </source>
</evidence>